<dbReference type="HOGENOM" id="CLU_083279_0_0_6"/>
<dbReference type="CDD" id="cd10031">
    <property type="entry name" value="UDG-F5_TTUDGB_like"/>
    <property type="match status" value="1"/>
</dbReference>
<dbReference type="InterPro" id="IPR005122">
    <property type="entry name" value="Uracil-DNA_glycosylase-like"/>
</dbReference>
<dbReference type="OrthoDB" id="5290748at2"/>
<keyword evidence="5" id="KW-0408">Iron</keyword>
<evidence type="ECO:0000256" key="3">
    <source>
        <dbReference type="ARBA" id="ARBA00022763"/>
    </source>
</evidence>
<evidence type="ECO:0000313" key="11">
    <source>
        <dbReference type="EMBL" id="EIC20913.1"/>
    </source>
</evidence>
<dbReference type="eggNOG" id="COG1573">
    <property type="taxonomic scope" value="Bacteria"/>
</dbReference>
<gene>
    <name evidence="11" type="ORF">Thi970DRAFT_04587</name>
</gene>
<evidence type="ECO:0000256" key="1">
    <source>
        <dbReference type="ARBA" id="ARBA00022485"/>
    </source>
</evidence>
<dbReference type="InterPro" id="IPR036895">
    <property type="entry name" value="Uracil-DNA_glycosylase-like_sf"/>
</dbReference>
<proteinExistence type="inferred from homology"/>
<keyword evidence="12" id="KW-1185">Reference proteome</keyword>
<dbReference type="PANTHER" id="PTHR33693">
    <property type="entry name" value="TYPE-5 URACIL-DNA GLYCOSYLASE"/>
    <property type="match status" value="1"/>
</dbReference>
<keyword evidence="7" id="KW-0234">DNA repair</keyword>
<protein>
    <recommendedName>
        <fullName evidence="9">Type-5 uracil-DNA glycosylase</fullName>
    </recommendedName>
</protein>
<dbReference type="Proteomes" id="UP000002964">
    <property type="component" value="Unassembled WGS sequence"/>
</dbReference>
<dbReference type="Gene3D" id="3.40.470.10">
    <property type="entry name" value="Uracil-DNA glycosylase-like domain"/>
    <property type="match status" value="1"/>
</dbReference>
<dbReference type="GO" id="GO:0033958">
    <property type="term" value="F:DNA-deoxyinosine glycosylase activity"/>
    <property type="evidence" value="ECO:0007669"/>
    <property type="project" value="InterPro"/>
</dbReference>
<keyword evidence="1" id="KW-0004">4Fe-4S</keyword>
<name>H8Z7I3_9GAMM</name>
<dbReference type="InterPro" id="IPR044147">
    <property type="entry name" value="UdgB-like"/>
</dbReference>
<keyword evidence="4" id="KW-0378">Hydrolase</keyword>
<dbReference type="EMBL" id="JH603170">
    <property type="protein sequence ID" value="EIC20913.1"/>
    <property type="molecule type" value="Genomic_DNA"/>
</dbReference>
<sequence>MSVQVSDPPPTFNPACRACTRLADFLSEVRAEHPGYHAAPVPPFGDPNARLLIVGLAPGMHGANRTGRPFTGDYAGILLYASLHRHGFGSRGESVSAGDGLELIDCRITNAVKCLPPANKPLPAEMRACNPYLSAELASLPPDAVVLALGQIAHRAVLLGCGLKQSALPFAHAAEYVLPGGRRLIDSYHCSRYNTQTRRLTEAMFYQVMARCRALLDAPEPCGVDPC</sequence>
<dbReference type="GO" id="GO:0006284">
    <property type="term" value="P:base-excision repair"/>
    <property type="evidence" value="ECO:0007669"/>
    <property type="project" value="InterPro"/>
</dbReference>
<organism evidence="11 12">
    <name type="scientific">Thiorhodovibrio frisius</name>
    <dbReference type="NCBI Taxonomy" id="631362"/>
    <lineage>
        <taxon>Bacteria</taxon>
        <taxon>Pseudomonadati</taxon>
        <taxon>Pseudomonadota</taxon>
        <taxon>Gammaproteobacteria</taxon>
        <taxon>Chromatiales</taxon>
        <taxon>Chromatiaceae</taxon>
        <taxon>Thiorhodovibrio</taxon>
    </lineage>
</organism>
<dbReference type="GO" id="GO:0051539">
    <property type="term" value="F:4 iron, 4 sulfur cluster binding"/>
    <property type="evidence" value="ECO:0007669"/>
    <property type="project" value="UniProtKB-KW"/>
</dbReference>
<dbReference type="AlphaFoldDB" id="H8Z7I3"/>
<evidence type="ECO:0000256" key="4">
    <source>
        <dbReference type="ARBA" id="ARBA00022801"/>
    </source>
</evidence>
<evidence type="ECO:0000256" key="8">
    <source>
        <dbReference type="ARBA" id="ARBA00023779"/>
    </source>
</evidence>
<dbReference type="GO" id="GO:0004844">
    <property type="term" value="F:uracil DNA N-glycosylase activity"/>
    <property type="evidence" value="ECO:0007669"/>
    <property type="project" value="InterPro"/>
</dbReference>
<dbReference type="STRING" id="631362.Thi970DRAFT_04587"/>
<dbReference type="Pfam" id="PF03167">
    <property type="entry name" value="UDG"/>
    <property type="match status" value="1"/>
</dbReference>
<dbReference type="PANTHER" id="PTHR33693:SF3">
    <property type="entry name" value="TYPE-5 URACIL-DNA GLYCOSYLASE"/>
    <property type="match status" value="1"/>
</dbReference>
<evidence type="ECO:0000256" key="6">
    <source>
        <dbReference type="ARBA" id="ARBA00023014"/>
    </source>
</evidence>
<feature type="domain" description="Uracil-DNA glycosylase-like" evidence="10">
    <location>
        <begin position="42"/>
        <end position="209"/>
    </location>
</feature>
<keyword evidence="3" id="KW-0227">DNA damage</keyword>
<reference evidence="12" key="1">
    <citation type="submission" date="2011-06" db="EMBL/GenBank/DDBJ databases">
        <authorList>
            <consortium name="US DOE Joint Genome Institute (JGI-PGF)"/>
            <person name="Lucas S."/>
            <person name="Han J."/>
            <person name="Lapidus A."/>
            <person name="Cheng J.-F."/>
            <person name="Goodwin L."/>
            <person name="Pitluck S."/>
            <person name="Peters L."/>
            <person name="Land M.L."/>
            <person name="Hauser L."/>
            <person name="Vogl K."/>
            <person name="Liu Z."/>
            <person name="Overmann J."/>
            <person name="Frigaard N.-U."/>
            <person name="Bryant D.A."/>
            <person name="Woyke T.J."/>
        </authorList>
    </citation>
    <scope>NUCLEOTIDE SEQUENCE [LARGE SCALE GENOMIC DNA]</scope>
    <source>
        <strain evidence="12">970</strain>
    </source>
</reference>
<dbReference type="SMART" id="SM00986">
    <property type="entry name" value="UDG"/>
    <property type="match status" value="1"/>
</dbReference>
<comment type="similarity">
    <text evidence="8">Belongs to the uracil-DNA glycosylase (UDG) superfamily. Type 5 (UDGb) family.</text>
</comment>
<evidence type="ECO:0000313" key="12">
    <source>
        <dbReference type="Proteomes" id="UP000002964"/>
    </source>
</evidence>
<dbReference type="GO" id="GO:0046872">
    <property type="term" value="F:metal ion binding"/>
    <property type="evidence" value="ECO:0007669"/>
    <property type="project" value="UniProtKB-KW"/>
</dbReference>
<keyword evidence="6" id="KW-0411">Iron-sulfur</keyword>
<evidence type="ECO:0000256" key="2">
    <source>
        <dbReference type="ARBA" id="ARBA00022723"/>
    </source>
</evidence>
<evidence type="ECO:0000259" key="10">
    <source>
        <dbReference type="SMART" id="SM00986"/>
    </source>
</evidence>
<dbReference type="InterPro" id="IPR051536">
    <property type="entry name" value="UDG_Type-4/5"/>
</dbReference>
<evidence type="ECO:0000256" key="9">
    <source>
        <dbReference type="ARBA" id="ARBA00023887"/>
    </source>
</evidence>
<keyword evidence="2" id="KW-0479">Metal-binding</keyword>
<reference evidence="11 12" key="2">
    <citation type="submission" date="2011-11" db="EMBL/GenBank/DDBJ databases">
        <authorList>
            <consortium name="US DOE Joint Genome Institute"/>
            <person name="Lucas S."/>
            <person name="Han J."/>
            <person name="Lapidus A."/>
            <person name="Cheng J.-F."/>
            <person name="Goodwin L."/>
            <person name="Pitluck S."/>
            <person name="Peters L."/>
            <person name="Ovchinnikova G."/>
            <person name="Zhang X."/>
            <person name="Detter J.C."/>
            <person name="Han C."/>
            <person name="Tapia R."/>
            <person name="Land M."/>
            <person name="Hauser L."/>
            <person name="Kyrpides N."/>
            <person name="Ivanova N."/>
            <person name="Pagani I."/>
            <person name="Vogl K."/>
            <person name="Liu Z."/>
            <person name="Overmann J."/>
            <person name="Frigaard N.-U."/>
            <person name="Bryant D."/>
            <person name="Woyke T."/>
        </authorList>
    </citation>
    <scope>NUCLEOTIDE SEQUENCE [LARGE SCALE GENOMIC DNA]</scope>
    <source>
        <strain evidence="11 12">970</strain>
    </source>
</reference>
<evidence type="ECO:0000256" key="7">
    <source>
        <dbReference type="ARBA" id="ARBA00023204"/>
    </source>
</evidence>
<accession>H8Z7I3</accession>
<evidence type="ECO:0000256" key="5">
    <source>
        <dbReference type="ARBA" id="ARBA00023004"/>
    </source>
</evidence>
<dbReference type="SUPFAM" id="SSF52141">
    <property type="entry name" value="Uracil-DNA glycosylase-like"/>
    <property type="match status" value="1"/>
</dbReference>
<dbReference type="RefSeq" id="WP_009151316.1">
    <property type="nucleotide sequence ID" value="NZ_CP121471.1"/>
</dbReference>
<dbReference type="SMART" id="SM00987">
    <property type="entry name" value="UreE_C"/>
    <property type="match status" value="1"/>
</dbReference>